<evidence type="ECO:0000313" key="1">
    <source>
        <dbReference type="EMBL" id="RWX48198.1"/>
    </source>
</evidence>
<reference evidence="1 2" key="1">
    <citation type="submission" date="2017-01" db="EMBL/GenBank/DDBJ databases">
        <title>The cable genome- insights into the physiology and evolution of filamentous bacteria capable of sulfide oxidation via long distance electron transfer.</title>
        <authorList>
            <person name="Schreiber L."/>
            <person name="Bjerg J.T."/>
            <person name="Boggild A."/>
            <person name="Van De Vossenberg J."/>
            <person name="Meysman F."/>
            <person name="Nielsen L.P."/>
            <person name="Schramm A."/>
            <person name="Kjeldsen K.U."/>
        </authorList>
    </citation>
    <scope>NUCLEOTIDE SEQUENCE [LARGE SCALE GENOMIC DNA]</scope>
    <source>
        <strain evidence="1">MCF</strain>
    </source>
</reference>
<proteinExistence type="predicted"/>
<comment type="caution">
    <text evidence="1">The sequence shown here is derived from an EMBL/GenBank/DDBJ whole genome shotgun (WGS) entry which is preliminary data.</text>
</comment>
<dbReference type="AlphaFoldDB" id="A0A3S3RAN2"/>
<protein>
    <submittedName>
        <fullName evidence="1">Uncharacterized protein</fullName>
    </submittedName>
</protein>
<dbReference type="Proteomes" id="UP000287853">
    <property type="component" value="Unassembled WGS sequence"/>
</dbReference>
<organism evidence="1 2">
    <name type="scientific">Candidatus Electrothrix aarhusensis</name>
    <dbReference type="NCBI Taxonomy" id="1859131"/>
    <lineage>
        <taxon>Bacteria</taxon>
        <taxon>Pseudomonadati</taxon>
        <taxon>Thermodesulfobacteriota</taxon>
        <taxon>Desulfobulbia</taxon>
        <taxon>Desulfobulbales</taxon>
        <taxon>Desulfobulbaceae</taxon>
        <taxon>Candidatus Electrothrix</taxon>
    </lineage>
</organism>
<evidence type="ECO:0000313" key="2">
    <source>
        <dbReference type="Proteomes" id="UP000287853"/>
    </source>
</evidence>
<name>A0A3S3RAN2_9BACT</name>
<sequence length="64" mass="7277">MRSVKLYSWVAAPSCTLIFGKVFCHSVGSQPQIDSPDCRIFSCIIFRILKRNIYPFSSSLNSLF</sequence>
<accession>A0A3S3RAN2</accession>
<dbReference type="EMBL" id="MTKO01000004">
    <property type="protein sequence ID" value="RWX48198.1"/>
    <property type="molecule type" value="Genomic_DNA"/>
</dbReference>
<keyword evidence="2" id="KW-1185">Reference proteome</keyword>
<gene>
    <name evidence="1" type="ORF">H206_05234</name>
</gene>